<dbReference type="EMBL" id="JADFTS010000002">
    <property type="protein sequence ID" value="KAF9620110.1"/>
    <property type="molecule type" value="Genomic_DNA"/>
</dbReference>
<sequence>MVENLADVIENGTRDQHTDVLINELTSNFDKCQQLFRISGSISSKAVVSYPCTSFLSYKNVNSLCFDSK</sequence>
<keyword evidence="2" id="KW-1185">Reference proteome</keyword>
<evidence type="ECO:0000313" key="1">
    <source>
        <dbReference type="EMBL" id="KAF9620110.1"/>
    </source>
</evidence>
<dbReference type="OrthoDB" id="779656at2759"/>
<accession>A0A835M5M3</accession>
<evidence type="ECO:0000313" key="2">
    <source>
        <dbReference type="Proteomes" id="UP000631114"/>
    </source>
</evidence>
<protein>
    <submittedName>
        <fullName evidence="1">Uncharacterized protein</fullName>
    </submittedName>
</protein>
<dbReference type="GO" id="GO:0016592">
    <property type="term" value="C:mediator complex"/>
    <property type="evidence" value="ECO:0007669"/>
    <property type="project" value="InterPro"/>
</dbReference>
<reference evidence="1 2" key="1">
    <citation type="submission" date="2020-10" db="EMBL/GenBank/DDBJ databases">
        <title>The Coptis chinensis genome and diversification of protoberbering-type alkaloids.</title>
        <authorList>
            <person name="Wang B."/>
            <person name="Shu S."/>
            <person name="Song C."/>
            <person name="Liu Y."/>
        </authorList>
    </citation>
    <scope>NUCLEOTIDE SEQUENCE [LARGE SCALE GENOMIC DNA]</scope>
    <source>
        <strain evidence="1">HL-2020</strain>
        <tissue evidence="1">Leaf</tissue>
    </source>
</reference>
<dbReference type="InterPro" id="IPR038790">
    <property type="entry name" value="Med9_plant"/>
</dbReference>
<name>A0A835M5M3_9MAGN</name>
<dbReference type="PANTHER" id="PTHR37188">
    <property type="entry name" value="MEDIATOR OF RNA POLYMERASE II TRANSCRIPTION SUBUNIT-RELATED"/>
    <property type="match status" value="1"/>
</dbReference>
<dbReference type="AlphaFoldDB" id="A0A835M5M3"/>
<organism evidence="1 2">
    <name type="scientific">Coptis chinensis</name>
    <dbReference type="NCBI Taxonomy" id="261450"/>
    <lineage>
        <taxon>Eukaryota</taxon>
        <taxon>Viridiplantae</taxon>
        <taxon>Streptophyta</taxon>
        <taxon>Embryophyta</taxon>
        <taxon>Tracheophyta</taxon>
        <taxon>Spermatophyta</taxon>
        <taxon>Magnoliopsida</taxon>
        <taxon>Ranunculales</taxon>
        <taxon>Ranunculaceae</taxon>
        <taxon>Coptidoideae</taxon>
        <taxon>Coptis</taxon>
    </lineage>
</organism>
<dbReference type="Proteomes" id="UP000631114">
    <property type="component" value="Unassembled WGS sequence"/>
</dbReference>
<proteinExistence type="predicted"/>
<dbReference type="PANTHER" id="PTHR37188:SF1">
    <property type="entry name" value="MEDIATOR OF RNA POLYMERASE II TRANSCRIPTION SUBUNIT-RELATED"/>
    <property type="match status" value="1"/>
</dbReference>
<gene>
    <name evidence="1" type="ORF">IFM89_010760</name>
</gene>
<comment type="caution">
    <text evidence="1">The sequence shown here is derived from an EMBL/GenBank/DDBJ whole genome shotgun (WGS) entry which is preliminary data.</text>
</comment>